<feature type="domain" description="VOC" evidence="1">
    <location>
        <begin position="9"/>
        <end position="133"/>
    </location>
</feature>
<sequence length="136" mass="14631">MDTSTNTQTTVWPCLAFDDARAMIEFLTTAFGFEVAAVYAREDDASVVEHGELRWPAGGGIMFGSTGRDDSPFGTRPAGVASLYLVTDEPDALHDRAVAAGARVIRGLRDEDYGSRGFSAADPEGNLWSFGTYRGE</sequence>
<dbReference type="RefSeq" id="WP_189026254.1">
    <property type="nucleotide sequence ID" value="NZ_BMNE01000002.1"/>
</dbReference>
<protein>
    <submittedName>
        <fullName evidence="2">Glyoxalase</fullName>
    </submittedName>
</protein>
<dbReference type="InterPro" id="IPR037523">
    <property type="entry name" value="VOC_core"/>
</dbReference>
<gene>
    <name evidence="2" type="ORF">GCM10011610_19590</name>
</gene>
<comment type="caution">
    <text evidence="2">The sequence shown here is derived from an EMBL/GenBank/DDBJ whole genome shotgun (WGS) entry which is preliminary data.</text>
</comment>
<dbReference type="Gene3D" id="3.30.720.120">
    <property type="match status" value="1"/>
</dbReference>
<keyword evidence="3" id="KW-1185">Reference proteome</keyword>
<evidence type="ECO:0000313" key="3">
    <source>
        <dbReference type="Proteomes" id="UP000658127"/>
    </source>
</evidence>
<proteinExistence type="predicted"/>
<dbReference type="Gene3D" id="3.30.720.110">
    <property type="match status" value="1"/>
</dbReference>
<dbReference type="PROSITE" id="PS51819">
    <property type="entry name" value="VOC"/>
    <property type="match status" value="1"/>
</dbReference>
<dbReference type="PANTHER" id="PTHR34109:SF1">
    <property type="entry name" value="VOC DOMAIN-CONTAINING PROTEIN"/>
    <property type="match status" value="1"/>
</dbReference>
<evidence type="ECO:0000313" key="2">
    <source>
        <dbReference type="EMBL" id="GGN75368.1"/>
    </source>
</evidence>
<accession>A0ABQ2KD27</accession>
<dbReference type="PANTHER" id="PTHR34109">
    <property type="entry name" value="BNAUNNG04460D PROTEIN-RELATED"/>
    <property type="match status" value="1"/>
</dbReference>
<dbReference type="InterPro" id="IPR029068">
    <property type="entry name" value="Glyas_Bleomycin-R_OHBP_Dase"/>
</dbReference>
<dbReference type="SUPFAM" id="SSF54593">
    <property type="entry name" value="Glyoxalase/Bleomycin resistance protein/Dihydroxybiphenyl dioxygenase"/>
    <property type="match status" value="1"/>
</dbReference>
<name>A0ABQ2KD27_9NOCA</name>
<dbReference type="InterPro" id="IPR004360">
    <property type="entry name" value="Glyas_Fos-R_dOase_dom"/>
</dbReference>
<dbReference type="EMBL" id="BMNE01000002">
    <property type="protein sequence ID" value="GGN75368.1"/>
    <property type="molecule type" value="Genomic_DNA"/>
</dbReference>
<reference evidence="3" key="1">
    <citation type="journal article" date="2019" name="Int. J. Syst. Evol. Microbiol.">
        <title>The Global Catalogue of Microorganisms (GCM) 10K type strain sequencing project: providing services to taxonomists for standard genome sequencing and annotation.</title>
        <authorList>
            <consortium name="The Broad Institute Genomics Platform"/>
            <consortium name="The Broad Institute Genome Sequencing Center for Infectious Disease"/>
            <person name="Wu L."/>
            <person name="Ma J."/>
        </authorList>
    </citation>
    <scope>NUCLEOTIDE SEQUENCE [LARGE SCALE GENOMIC DNA]</scope>
    <source>
        <strain evidence="3">CGMCC 4.7329</strain>
    </source>
</reference>
<dbReference type="Proteomes" id="UP000658127">
    <property type="component" value="Unassembled WGS sequence"/>
</dbReference>
<organism evidence="2 3">
    <name type="scientific">Nocardia rhizosphaerihabitans</name>
    <dbReference type="NCBI Taxonomy" id="1691570"/>
    <lineage>
        <taxon>Bacteria</taxon>
        <taxon>Bacillati</taxon>
        <taxon>Actinomycetota</taxon>
        <taxon>Actinomycetes</taxon>
        <taxon>Mycobacteriales</taxon>
        <taxon>Nocardiaceae</taxon>
        <taxon>Nocardia</taxon>
    </lineage>
</organism>
<dbReference type="Pfam" id="PF00903">
    <property type="entry name" value="Glyoxalase"/>
    <property type="match status" value="1"/>
</dbReference>
<evidence type="ECO:0000259" key="1">
    <source>
        <dbReference type="PROSITE" id="PS51819"/>
    </source>
</evidence>